<dbReference type="Gene3D" id="3.40.50.2300">
    <property type="match status" value="2"/>
</dbReference>
<dbReference type="CDD" id="cd06354">
    <property type="entry name" value="PBP1_PrnA-like"/>
    <property type="match status" value="1"/>
</dbReference>
<dbReference type="AlphaFoldDB" id="A0AAE9YYA9"/>
<evidence type="ECO:0000313" key="8">
    <source>
        <dbReference type="EMBL" id="WDE02660.1"/>
    </source>
</evidence>
<dbReference type="Proteomes" id="UP000032568">
    <property type="component" value="Chromosome pTact"/>
</dbReference>
<evidence type="ECO:0000256" key="5">
    <source>
        <dbReference type="ARBA" id="ARBA00023136"/>
    </source>
</evidence>
<dbReference type="InterPro" id="IPR003760">
    <property type="entry name" value="PnrA-like"/>
</dbReference>
<evidence type="ECO:0000256" key="6">
    <source>
        <dbReference type="ARBA" id="ARBA00023288"/>
    </source>
</evidence>
<dbReference type="Pfam" id="PF02608">
    <property type="entry name" value="Bmp"/>
    <property type="match status" value="1"/>
</dbReference>
<evidence type="ECO:0000259" key="7">
    <source>
        <dbReference type="Pfam" id="PF02608"/>
    </source>
</evidence>
<dbReference type="KEGG" id="tact:SG35_030110"/>
<evidence type="ECO:0000256" key="4">
    <source>
        <dbReference type="ARBA" id="ARBA00022729"/>
    </source>
</evidence>
<reference evidence="8 9" key="2">
    <citation type="journal article" date="2022" name="Mar. Drugs">
        <title>Bioassay-Guided Fractionation Leads to the Detection of Cholic Acid Generated by the Rare Thalassomonas sp.</title>
        <authorList>
            <person name="Pheiffer F."/>
            <person name="Schneider Y.K."/>
            <person name="Hansen E.H."/>
            <person name="Andersen J.H."/>
            <person name="Isaksson J."/>
            <person name="Busche T."/>
            <person name="R C."/>
            <person name="Kalinowski J."/>
            <person name="Zyl L.V."/>
            <person name="Trindade M."/>
        </authorList>
    </citation>
    <scope>NUCLEOTIDE SEQUENCE [LARGE SCALE GENOMIC DNA]</scope>
    <source>
        <strain evidence="8 9">A5K-106</strain>
    </source>
</reference>
<dbReference type="PANTHER" id="PTHR34296">
    <property type="entry name" value="TRANSCRIPTIONAL ACTIVATOR PROTEIN MED"/>
    <property type="match status" value="1"/>
</dbReference>
<keyword evidence="9" id="KW-1185">Reference proteome</keyword>
<organism evidence="8 9">
    <name type="scientific">Thalassomonas actiniarum</name>
    <dbReference type="NCBI Taxonomy" id="485447"/>
    <lineage>
        <taxon>Bacteria</taxon>
        <taxon>Pseudomonadati</taxon>
        <taxon>Pseudomonadota</taxon>
        <taxon>Gammaproteobacteria</taxon>
        <taxon>Alteromonadales</taxon>
        <taxon>Colwelliaceae</taxon>
        <taxon>Thalassomonas</taxon>
    </lineage>
</organism>
<accession>A0AAE9YYA9</accession>
<comment type="similarity">
    <text evidence="2">Belongs to the BMP lipoprotein family.</text>
</comment>
<evidence type="ECO:0000256" key="3">
    <source>
        <dbReference type="ARBA" id="ARBA00022475"/>
    </source>
</evidence>
<keyword evidence="6" id="KW-0449">Lipoprotein</keyword>
<name>A0AAE9YYA9_9GAMM</name>
<dbReference type="SUPFAM" id="SSF53822">
    <property type="entry name" value="Periplasmic binding protein-like I"/>
    <property type="match status" value="1"/>
</dbReference>
<protein>
    <submittedName>
        <fullName evidence="8">BMP family ABC transporter substrate-binding protein</fullName>
    </submittedName>
</protein>
<evidence type="ECO:0000313" key="9">
    <source>
        <dbReference type="Proteomes" id="UP000032568"/>
    </source>
</evidence>
<dbReference type="EMBL" id="CP059736">
    <property type="protein sequence ID" value="WDE02660.1"/>
    <property type="molecule type" value="Genomic_DNA"/>
</dbReference>
<dbReference type="InterPro" id="IPR028082">
    <property type="entry name" value="Peripla_BP_I"/>
</dbReference>
<dbReference type="RefSeq" id="WP_044835638.1">
    <property type="nucleotide sequence ID" value="NZ_CP059736.1"/>
</dbReference>
<dbReference type="PANTHER" id="PTHR34296:SF2">
    <property type="entry name" value="ABC TRANSPORTER GUANOSINE-BINDING PROTEIN NUPN"/>
    <property type="match status" value="1"/>
</dbReference>
<reference evidence="8 9" key="1">
    <citation type="journal article" date="2015" name="Genome Announc.">
        <title>Draft Genome Sequences of Marine Isolates of Thalassomonas viridans and Thalassomonas actiniarum.</title>
        <authorList>
            <person name="Olonade I."/>
            <person name="van Zyl L.J."/>
            <person name="Trindade M."/>
        </authorList>
    </citation>
    <scope>NUCLEOTIDE SEQUENCE [LARGE SCALE GENOMIC DNA]</scope>
    <source>
        <strain evidence="8 9">A5K-106</strain>
    </source>
</reference>
<gene>
    <name evidence="8" type="ORF">SG35_030110</name>
</gene>
<dbReference type="InterPro" id="IPR050957">
    <property type="entry name" value="BMP_lipoprotein"/>
</dbReference>
<comment type="subcellular location">
    <subcellularLocation>
        <location evidence="1">Cell membrane</location>
        <topology evidence="1">Lipid-anchor</topology>
    </subcellularLocation>
</comment>
<feature type="domain" description="ABC transporter substrate-binding protein PnrA-like" evidence="7">
    <location>
        <begin position="8"/>
        <end position="307"/>
    </location>
</feature>
<proteinExistence type="inferred from homology"/>
<keyword evidence="4" id="KW-0732">Signal</keyword>
<evidence type="ECO:0000256" key="1">
    <source>
        <dbReference type="ARBA" id="ARBA00004193"/>
    </source>
</evidence>
<evidence type="ECO:0000256" key="2">
    <source>
        <dbReference type="ARBA" id="ARBA00008610"/>
    </source>
</evidence>
<keyword evidence="3" id="KW-1003">Cell membrane</keyword>
<sequence>MAYDFKPVMIYDGEEIMDNAWNEAVHTGIEKFEKKFGIEVKEARIFANNLTPNANSLIEAVFAHAKAGFNPIMINDFDNETMRKIVRQEPKLRFIVFNGIYNVPNAHFFMFSYQEAAFLAGYLAAKKSNSKKLGFIGGRDISGIRNTLCGYIKGARHALAKAEVEATFISDALDGWNSPQRAYEIAMEQIAGGVDVLYAAAGASSRGVLRAAYEKGVYSIGADSNQNDLYPGSVLTSVLVNVGDAAYRALVAAYRNIWREQLKILGLQENGVGLAFDRHNAPLISGQLKAEIDQLQADIILKKIDLPNYVITKQCIDQHGTIF</sequence>
<keyword evidence="5" id="KW-0472">Membrane</keyword>
<dbReference type="GO" id="GO:0005886">
    <property type="term" value="C:plasma membrane"/>
    <property type="evidence" value="ECO:0007669"/>
    <property type="project" value="UniProtKB-SubCell"/>
</dbReference>